<dbReference type="RefSeq" id="WP_099153418.1">
    <property type="nucleotide sequence ID" value="NZ_PDUD01000033.1"/>
</dbReference>
<evidence type="ECO:0000259" key="1">
    <source>
        <dbReference type="Pfam" id="PF13648"/>
    </source>
</evidence>
<dbReference type="AlphaFoldDB" id="A0A2D0N555"/>
<reference evidence="2 3" key="1">
    <citation type="submission" date="2017-10" db="EMBL/GenBank/DDBJ databases">
        <title>The draft genome sequence of Lewinella nigricans NBRC 102662.</title>
        <authorList>
            <person name="Wang K."/>
        </authorList>
    </citation>
    <scope>NUCLEOTIDE SEQUENCE [LARGE SCALE GENOMIC DNA]</scope>
    <source>
        <strain evidence="2 3">NBRC 102662</strain>
    </source>
</reference>
<proteinExistence type="predicted"/>
<dbReference type="Proteomes" id="UP000223913">
    <property type="component" value="Unassembled WGS sequence"/>
</dbReference>
<dbReference type="InterPro" id="IPR024311">
    <property type="entry name" value="Lipocalin-like"/>
</dbReference>
<dbReference type="Pfam" id="PF13648">
    <property type="entry name" value="Lipocalin_4"/>
    <property type="match status" value="1"/>
</dbReference>
<feature type="domain" description="Lipocalin-like" evidence="1">
    <location>
        <begin position="32"/>
        <end position="125"/>
    </location>
</feature>
<name>A0A2D0N555_FLAN2</name>
<comment type="caution">
    <text evidence="2">The sequence shown here is derived from an EMBL/GenBank/DDBJ whole genome shotgun (WGS) entry which is preliminary data.</text>
</comment>
<sequence>MTIYTSVCCFLLALISWSCRQDFDRHLLVQTYWQLDTIRTDPQLIDGPGAMHMMEACEKDDSWQFSSNGLLRIYRGENHCRPDENFTDILGGWNISRQGDRLSIREAGGFTTTYEIRTLSREQLILHYTADEAEIILTYKSISARLLAGKDRSGE</sequence>
<evidence type="ECO:0000313" key="2">
    <source>
        <dbReference type="EMBL" id="PHN03289.1"/>
    </source>
</evidence>
<accession>A0A2D0N555</accession>
<organism evidence="2 3">
    <name type="scientific">Flavilitoribacter nigricans (strain ATCC 23147 / DSM 23189 / NBRC 102662 / NCIMB 1420 / SS-2)</name>
    <name type="common">Lewinella nigricans</name>
    <dbReference type="NCBI Taxonomy" id="1122177"/>
    <lineage>
        <taxon>Bacteria</taxon>
        <taxon>Pseudomonadati</taxon>
        <taxon>Bacteroidota</taxon>
        <taxon>Saprospiria</taxon>
        <taxon>Saprospirales</taxon>
        <taxon>Lewinellaceae</taxon>
        <taxon>Flavilitoribacter</taxon>
    </lineage>
</organism>
<protein>
    <recommendedName>
        <fullName evidence="1">Lipocalin-like domain-containing protein</fullName>
    </recommendedName>
</protein>
<gene>
    <name evidence="2" type="ORF">CRP01_28260</name>
</gene>
<dbReference type="OrthoDB" id="799390at2"/>
<dbReference type="EMBL" id="PDUD01000033">
    <property type="protein sequence ID" value="PHN03289.1"/>
    <property type="molecule type" value="Genomic_DNA"/>
</dbReference>
<keyword evidence="3" id="KW-1185">Reference proteome</keyword>
<evidence type="ECO:0000313" key="3">
    <source>
        <dbReference type="Proteomes" id="UP000223913"/>
    </source>
</evidence>